<feature type="compositionally biased region" description="Pro residues" evidence="1">
    <location>
        <begin position="109"/>
        <end position="126"/>
    </location>
</feature>
<keyword evidence="3" id="KW-1185">Reference proteome</keyword>
<evidence type="ECO:0000256" key="1">
    <source>
        <dbReference type="SAM" id="MobiDB-lite"/>
    </source>
</evidence>
<name>A0A0K6I6E5_9HYPH</name>
<dbReference type="OrthoDB" id="7161229at2"/>
<feature type="compositionally biased region" description="Polar residues" evidence="1">
    <location>
        <begin position="97"/>
        <end position="108"/>
    </location>
</feature>
<accession>A0A0K6I6E5</accession>
<dbReference type="RefSeq" id="WP_055456399.1">
    <property type="nucleotide sequence ID" value="NZ_CYHE01000010.1"/>
</dbReference>
<evidence type="ECO:0000313" key="3">
    <source>
        <dbReference type="Proteomes" id="UP000183900"/>
    </source>
</evidence>
<organism evidence="2 3">
    <name type="scientific">Pannonibacter indicus</name>
    <dbReference type="NCBI Taxonomy" id="466044"/>
    <lineage>
        <taxon>Bacteria</taxon>
        <taxon>Pseudomonadati</taxon>
        <taxon>Pseudomonadota</taxon>
        <taxon>Alphaproteobacteria</taxon>
        <taxon>Hyphomicrobiales</taxon>
        <taxon>Stappiaceae</taxon>
        <taxon>Pannonibacter</taxon>
    </lineage>
</organism>
<gene>
    <name evidence="2" type="ORF">Ga0061067_11068</name>
</gene>
<evidence type="ECO:0000313" key="2">
    <source>
        <dbReference type="EMBL" id="CUA98613.1"/>
    </source>
</evidence>
<proteinExistence type="predicted"/>
<feature type="compositionally biased region" description="Low complexity" evidence="1">
    <location>
        <begin position="141"/>
        <end position="152"/>
    </location>
</feature>
<dbReference type="AlphaFoldDB" id="A0A0K6I6E5"/>
<dbReference type="Gene3D" id="3.30.1150.10">
    <property type="match status" value="1"/>
</dbReference>
<dbReference type="SUPFAM" id="SSF74653">
    <property type="entry name" value="TolA/TonB C-terminal domain"/>
    <property type="match status" value="1"/>
</dbReference>
<dbReference type="Proteomes" id="UP000183900">
    <property type="component" value="Unassembled WGS sequence"/>
</dbReference>
<feature type="region of interest" description="Disordered" evidence="1">
    <location>
        <begin position="54"/>
        <end position="222"/>
    </location>
</feature>
<protein>
    <recommendedName>
        <fullName evidence="4">Cell division and transport-associated protein TolA (TC 2.C.1.2.1)</fullName>
    </recommendedName>
</protein>
<evidence type="ECO:0008006" key="4">
    <source>
        <dbReference type="Google" id="ProtNLM"/>
    </source>
</evidence>
<reference evidence="3" key="1">
    <citation type="submission" date="2015-08" db="EMBL/GenBank/DDBJ databases">
        <authorList>
            <person name="Varghese N."/>
        </authorList>
    </citation>
    <scope>NUCLEOTIDE SEQUENCE [LARGE SCALE GENOMIC DNA]</scope>
    <source>
        <strain evidence="3">DSM 23407</strain>
    </source>
</reference>
<feature type="compositionally biased region" description="Basic and acidic residues" evidence="1">
    <location>
        <begin position="54"/>
        <end position="87"/>
    </location>
</feature>
<sequence length="329" mass="34806">MRTGLIVSVSGHMALLLWGLVALPGAEPFDTKPMESLPVDLVPIGEFTQLHKGEKTAELKEQPNESTTKEANKKAPEPDKTAGEAKTELQTPPTPRPTNQSVAARESSTPPPTPTPEPAPVKPAPVKPVAEPAPKAEPEPVKQAVAEAAPAEEAPKPLMSEPVKVTPRSKPVPPKPQQQTAQQQPKKDEKFNPNEISALLNKVDPSGGGTAGAKEAASLGSRTGNNNVKMTVSELDALRGQIARCWNPPVGAAGASDLAVRLQFNLSMAGEVEGSPRVINSSGNPSFRAASDSAVRAVMRCQPYTLPAEKYDAWREVIINFDPSQMLGG</sequence>
<dbReference type="EMBL" id="CYHE01000010">
    <property type="protein sequence ID" value="CUA98613.1"/>
    <property type="molecule type" value="Genomic_DNA"/>
</dbReference>